<accession>A0ACB8TNV3</accession>
<comment type="caution">
    <text evidence="1">The sequence shown here is derived from an EMBL/GenBank/DDBJ whole genome shotgun (WGS) entry which is preliminary data.</text>
</comment>
<gene>
    <name evidence="1" type="ORF">BDY19DRAFT_998361</name>
</gene>
<dbReference type="EMBL" id="MU274956">
    <property type="protein sequence ID" value="KAI0083677.1"/>
    <property type="molecule type" value="Genomic_DNA"/>
</dbReference>
<organism evidence="1 2">
    <name type="scientific">Irpex rosettiformis</name>
    <dbReference type="NCBI Taxonomy" id="378272"/>
    <lineage>
        <taxon>Eukaryota</taxon>
        <taxon>Fungi</taxon>
        <taxon>Dikarya</taxon>
        <taxon>Basidiomycota</taxon>
        <taxon>Agaricomycotina</taxon>
        <taxon>Agaricomycetes</taxon>
        <taxon>Polyporales</taxon>
        <taxon>Irpicaceae</taxon>
        <taxon>Irpex</taxon>
    </lineage>
</organism>
<name>A0ACB8TNV3_9APHY</name>
<reference evidence="1" key="1">
    <citation type="journal article" date="2021" name="Environ. Microbiol.">
        <title>Gene family expansions and transcriptome signatures uncover fungal adaptations to wood decay.</title>
        <authorList>
            <person name="Hage H."/>
            <person name="Miyauchi S."/>
            <person name="Viragh M."/>
            <person name="Drula E."/>
            <person name="Min B."/>
            <person name="Chaduli D."/>
            <person name="Navarro D."/>
            <person name="Favel A."/>
            <person name="Norest M."/>
            <person name="Lesage-Meessen L."/>
            <person name="Balint B."/>
            <person name="Merenyi Z."/>
            <person name="de Eugenio L."/>
            <person name="Morin E."/>
            <person name="Martinez A.T."/>
            <person name="Baldrian P."/>
            <person name="Stursova M."/>
            <person name="Martinez M.J."/>
            <person name="Novotny C."/>
            <person name="Magnuson J.K."/>
            <person name="Spatafora J.W."/>
            <person name="Maurice S."/>
            <person name="Pangilinan J."/>
            <person name="Andreopoulos W."/>
            <person name="LaButti K."/>
            <person name="Hundley H."/>
            <person name="Na H."/>
            <person name="Kuo A."/>
            <person name="Barry K."/>
            <person name="Lipzen A."/>
            <person name="Henrissat B."/>
            <person name="Riley R."/>
            <person name="Ahrendt S."/>
            <person name="Nagy L.G."/>
            <person name="Grigoriev I.V."/>
            <person name="Martin F."/>
            <person name="Rosso M.N."/>
        </authorList>
    </citation>
    <scope>NUCLEOTIDE SEQUENCE</scope>
    <source>
        <strain evidence="1">CBS 384.51</strain>
    </source>
</reference>
<protein>
    <submittedName>
        <fullName evidence="1">Uncharacterized protein</fullName>
    </submittedName>
</protein>
<evidence type="ECO:0000313" key="1">
    <source>
        <dbReference type="EMBL" id="KAI0083677.1"/>
    </source>
</evidence>
<evidence type="ECO:0000313" key="2">
    <source>
        <dbReference type="Proteomes" id="UP001055072"/>
    </source>
</evidence>
<sequence>MLQALRRAHASQVYVSIPPLPDHLRRLRYSNSVVDDAYSVPGTVTRPQLDRRCDGVVDAILSCDIEDHLSSIQDLLPAVTSSDFLRQTLLKFDELDAGLARSSVPGCLDKDTLALCAMSTRGIKEYCAGTDRWLALYCQRIMLTDTILDRSLRHIVDTVCPDVVLAVMDGTLLDCDDWLLNLIKKVTTLVKCGLPVAAKSTQFFPATELAPKQFTEDASVALQCKHLPSCKVKPLVLSYLRRILFMWFGSETPFTAQLQGALVRALVTHLGPGSLLLPDVWALYCAPPSWILSRECPRPDHANTSSDAVLKSEYLEPFLTRLTSDPRIHAARVSMQRLQDGYILLHERTHTHVQGTIERATKAGNLRRLIKSMSAIAFAEERPVDLTLNTNSPSSVANLPTARDTGSSATAASSTIDRVPIIPTLSAARRVIRFLQDSLVVVHAIGGASPEVSHLTDAQKLIMRRPDFYLPLREMAPSRVIMNAGLGRAFASTRAGFFSLQVFRHIHFNTEAFKLCPQDLRQVEFHSLSEYKQYVTALKARFPGRDDSFFCDKKALGSPINNRTIERADDYWDVAMSPDYAWPPPRQFAAARKDMLFFKNSLQPEDKHMWSGVGSLSMFLLLLDMHFAGLVDEPTVEDVADIVASLQKGATYGLQKLGYLNASFTQVESRAQFQRFYQDMTCELTEEQVTQFGWNPVVCEHTLCKYSRLFGEGFYH</sequence>
<proteinExistence type="predicted"/>
<dbReference type="Proteomes" id="UP001055072">
    <property type="component" value="Unassembled WGS sequence"/>
</dbReference>
<keyword evidence="2" id="KW-1185">Reference proteome</keyword>